<dbReference type="EMBL" id="JBEQCT010000007">
    <property type="protein sequence ID" value="MFM2486109.1"/>
    <property type="molecule type" value="Genomic_DNA"/>
</dbReference>
<dbReference type="PANTHER" id="PTHR21666:SF270">
    <property type="entry name" value="MUREIN HYDROLASE ACTIVATOR ENVC"/>
    <property type="match status" value="1"/>
</dbReference>
<dbReference type="InterPro" id="IPR011055">
    <property type="entry name" value="Dup_hybrid_motif"/>
</dbReference>
<feature type="chain" id="PRO_5045460183" evidence="2">
    <location>
        <begin position="33"/>
        <end position="379"/>
    </location>
</feature>
<dbReference type="PANTHER" id="PTHR21666">
    <property type="entry name" value="PEPTIDASE-RELATED"/>
    <property type="match status" value="1"/>
</dbReference>
<feature type="coiled-coil region" evidence="1">
    <location>
        <begin position="54"/>
        <end position="116"/>
    </location>
</feature>
<accession>A0ABW9G8T5</accession>
<dbReference type="Gene3D" id="6.10.250.3150">
    <property type="match status" value="1"/>
</dbReference>
<organism evidence="4 5">
    <name type="scientific">Celerinatantimonas yamalensis</name>
    <dbReference type="NCBI Taxonomy" id="559956"/>
    <lineage>
        <taxon>Bacteria</taxon>
        <taxon>Pseudomonadati</taxon>
        <taxon>Pseudomonadota</taxon>
        <taxon>Gammaproteobacteria</taxon>
        <taxon>Celerinatantimonadaceae</taxon>
        <taxon>Celerinatantimonas</taxon>
    </lineage>
</organism>
<evidence type="ECO:0000259" key="3">
    <source>
        <dbReference type="Pfam" id="PF01551"/>
    </source>
</evidence>
<reference evidence="4 5" key="1">
    <citation type="journal article" date="2013" name="Int. J. Syst. Evol. Microbiol.">
        <title>Celerinatantimonas yamalensis sp. nov., a cold-adapted diazotrophic bacterium from a cold permafrost brine.</title>
        <authorList>
            <person name="Shcherbakova V."/>
            <person name="Chuvilskaya N."/>
            <person name="Rivkina E."/>
            <person name="Demidov N."/>
            <person name="Uchaeva V."/>
            <person name="Suetin S."/>
            <person name="Suzina N."/>
            <person name="Gilichinsky D."/>
        </authorList>
    </citation>
    <scope>NUCLEOTIDE SEQUENCE [LARGE SCALE GENOMIC DNA]</scope>
    <source>
        <strain evidence="4 5">C7</strain>
    </source>
</reference>
<feature type="domain" description="M23ase beta-sheet core" evidence="3">
    <location>
        <begin position="281"/>
        <end position="374"/>
    </location>
</feature>
<keyword evidence="1" id="KW-0175">Coiled coil</keyword>
<evidence type="ECO:0000256" key="1">
    <source>
        <dbReference type="SAM" id="Coils"/>
    </source>
</evidence>
<dbReference type="InterPro" id="IPR050570">
    <property type="entry name" value="Cell_wall_metabolism_enzyme"/>
</dbReference>
<evidence type="ECO:0000313" key="5">
    <source>
        <dbReference type="Proteomes" id="UP001629953"/>
    </source>
</evidence>
<feature type="signal peptide" evidence="2">
    <location>
        <begin position="1"/>
        <end position="32"/>
    </location>
</feature>
<keyword evidence="5" id="KW-1185">Reference proteome</keyword>
<keyword evidence="2" id="KW-0732">Signal</keyword>
<evidence type="ECO:0000313" key="4">
    <source>
        <dbReference type="EMBL" id="MFM2486109.1"/>
    </source>
</evidence>
<dbReference type="InterPro" id="IPR016047">
    <property type="entry name" value="M23ase_b-sheet_dom"/>
</dbReference>
<dbReference type="Proteomes" id="UP001629953">
    <property type="component" value="Unassembled WGS sequence"/>
</dbReference>
<dbReference type="CDD" id="cd12797">
    <property type="entry name" value="M23_peptidase"/>
    <property type="match status" value="1"/>
</dbReference>
<dbReference type="RefSeq" id="WP_408624391.1">
    <property type="nucleotide sequence ID" value="NZ_JBEQCT010000007.1"/>
</dbReference>
<dbReference type="SUPFAM" id="SSF51261">
    <property type="entry name" value="Duplicated hybrid motif"/>
    <property type="match status" value="1"/>
</dbReference>
<name>A0ABW9G8T5_9GAMM</name>
<dbReference type="Gene3D" id="2.70.70.10">
    <property type="entry name" value="Glucose Permease (Domain IIA)"/>
    <property type="match status" value="1"/>
</dbReference>
<comment type="caution">
    <text evidence="4">The sequence shown here is derived from an EMBL/GenBank/DDBJ whole genome shotgun (WGS) entry which is preliminary data.</text>
</comment>
<evidence type="ECO:0000256" key="2">
    <source>
        <dbReference type="SAM" id="SignalP"/>
    </source>
</evidence>
<dbReference type="Pfam" id="PF01551">
    <property type="entry name" value="Peptidase_M23"/>
    <property type="match status" value="1"/>
</dbReference>
<protein>
    <submittedName>
        <fullName evidence="4">Peptidoglycan DD-metalloendopeptidase family protein</fullName>
    </submittedName>
</protein>
<sequence>MKHIVLKFSRFVRASLIAGTFGCALIATSVFADNISQQQLDSVTQSLRHTHQVTQKARQLLAKLQRQLKQDELALASQQREIQSTAGQLSSTKQQLSELQQQAQTLETQQHHQQQLLSDQVAAAYQMGQGSYLKMLLNQNKMAEMERLMAYYQYLNQSRLKAILQLKATTEQLQTNQSKQQQRLAQLKTLLNTQKDQQQKLLAKRQKRQQTLKQTNQLLANNQLKSEQLTQAKNYLNQQIKDTPQNVAISLNGLSRNSLSWPVKGSIIHDYHSPQIGGNSWDGVVIKADTGTPVKAVADGKVVFADWLRGYGLVIVLSHGHNYLTLYGFNQTLLHKVGDRIKKGQEIATVGSTGGQEQSSLFFQIRYKSQVENPHRFVR</sequence>
<proteinExistence type="predicted"/>
<gene>
    <name evidence="4" type="ORF">ABUE30_13740</name>
</gene>